<evidence type="ECO:0000256" key="1">
    <source>
        <dbReference type="SAM" id="SignalP"/>
    </source>
</evidence>
<dbReference type="InterPro" id="IPR050281">
    <property type="entry name" value="Flavin_monoamine_oxidase"/>
</dbReference>
<feature type="domain" description="Amine oxidase" evidence="2">
    <location>
        <begin position="174"/>
        <end position="656"/>
    </location>
</feature>
<dbReference type="PANTHER" id="PTHR10742">
    <property type="entry name" value="FLAVIN MONOAMINE OXIDASE"/>
    <property type="match status" value="1"/>
</dbReference>
<dbReference type="EMBL" id="MU839837">
    <property type="protein sequence ID" value="KAK1753643.1"/>
    <property type="molecule type" value="Genomic_DNA"/>
</dbReference>
<dbReference type="SUPFAM" id="SSF54373">
    <property type="entry name" value="FAD-linked reductases, C-terminal domain"/>
    <property type="match status" value="1"/>
</dbReference>
<dbReference type="GO" id="GO:0001716">
    <property type="term" value="F:L-amino-acid oxidase activity"/>
    <property type="evidence" value="ECO:0007669"/>
    <property type="project" value="TreeGrafter"/>
</dbReference>
<name>A0AAJ0F7S7_9PEZI</name>
<gene>
    <name evidence="3" type="ORF">QBC47DRAFT_303730</name>
</gene>
<evidence type="ECO:0000259" key="2">
    <source>
        <dbReference type="Pfam" id="PF01593"/>
    </source>
</evidence>
<evidence type="ECO:0000313" key="4">
    <source>
        <dbReference type="Proteomes" id="UP001239445"/>
    </source>
</evidence>
<protein>
    <submittedName>
        <fullName evidence="3">L-amino-acid oxidase</fullName>
    </submittedName>
</protein>
<dbReference type="InterPro" id="IPR002937">
    <property type="entry name" value="Amino_oxidase"/>
</dbReference>
<dbReference type="Pfam" id="PF01593">
    <property type="entry name" value="Amino_oxidase"/>
    <property type="match status" value="1"/>
</dbReference>
<dbReference type="Gene3D" id="3.50.50.60">
    <property type="entry name" value="FAD/NAD(P)-binding domain"/>
    <property type="match status" value="1"/>
</dbReference>
<dbReference type="Proteomes" id="UP001239445">
    <property type="component" value="Unassembled WGS sequence"/>
</dbReference>
<accession>A0AAJ0F7S7</accession>
<keyword evidence="4" id="KW-1185">Reference proteome</keyword>
<dbReference type="InterPro" id="IPR036188">
    <property type="entry name" value="FAD/NAD-bd_sf"/>
</dbReference>
<comment type="caution">
    <text evidence="3">The sequence shown here is derived from an EMBL/GenBank/DDBJ whole genome shotgun (WGS) entry which is preliminary data.</text>
</comment>
<feature type="chain" id="PRO_5042469198" evidence="1">
    <location>
        <begin position="18"/>
        <end position="699"/>
    </location>
</feature>
<dbReference type="Gene3D" id="1.20.1440.240">
    <property type="match status" value="1"/>
</dbReference>
<keyword evidence="1" id="KW-0732">Signal</keyword>
<dbReference type="GO" id="GO:0009063">
    <property type="term" value="P:amino acid catabolic process"/>
    <property type="evidence" value="ECO:0007669"/>
    <property type="project" value="TreeGrafter"/>
</dbReference>
<feature type="signal peptide" evidence="1">
    <location>
        <begin position="1"/>
        <end position="17"/>
    </location>
</feature>
<organism evidence="3 4">
    <name type="scientific">Echria macrotheca</name>
    <dbReference type="NCBI Taxonomy" id="438768"/>
    <lineage>
        <taxon>Eukaryota</taxon>
        <taxon>Fungi</taxon>
        <taxon>Dikarya</taxon>
        <taxon>Ascomycota</taxon>
        <taxon>Pezizomycotina</taxon>
        <taxon>Sordariomycetes</taxon>
        <taxon>Sordariomycetidae</taxon>
        <taxon>Sordariales</taxon>
        <taxon>Schizotheciaceae</taxon>
        <taxon>Echria</taxon>
    </lineage>
</organism>
<dbReference type="Gene3D" id="3.90.660.10">
    <property type="match status" value="1"/>
</dbReference>
<sequence>MVRSAALVALGATGVIAAQSGLPVEISTRSAVTSRLANIHLSIETPLDGDVVFTYGSCAARSPSAAHHVVGRADGATSHAKRLVWILPEDTYSGGCISAWLEETLVGRSQPQVLQQRHKRRAQRRAAIEMDNSTGIDPLGPWFEGVTLLQEKPLSSVSAAEAKAKEVAIVGAGMSGLMSWLVLHQAGLTNLSIIEAGHRLGGRVHTEYLSGGPFDYSYQEMGPMRFPATYTDPTTNTTVPIRDHELVFQLAAEMNSLNGGDKNLSVDFIPWIQSSRNGLVYRNGFKISGTGLPPTVGQIAANASLGGPVLPLEESTKELGEAVDKFMPGGKFNVLMAENMYKAHKEWLENGLDGLGGDHWSEWAFMVNYLKGSLNDTDMEGAGAGTFWDSLYEGLYFQASSWKTIDGGLNRLPLSFHPHVDNVTTMGRKIERVQLSDDKVHLQYRDNYTSPDFHTSSYDFAIVSVPFSIVRQWRIPSSLPATISNAIRNVPYTAACKVALEFSSRFWEHLPAPIIGGCSTSTDIPGIGSICYPSYNINGTGPATILASYISGDWGARWVSTPEAEHVRYVLDAMVEIHGDDIREKYTGKFNRRCWMTDPLESASWASPTVGQHELYIPEYFKTYDGLIFVGEHTSYTHAWIASALDSGIRGAVQLLLELGLVDEAKDAVNKWMARWIDIVSSVAVSSRECANRRSNEYM</sequence>
<reference evidence="3" key="1">
    <citation type="submission" date="2023-06" db="EMBL/GenBank/DDBJ databases">
        <title>Genome-scale phylogeny and comparative genomics of the fungal order Sordariales.</title>
        <authorList>
            <consortium name="Lawrence Berkeley National Laboratory"/>
            <person name="Hensen N."/>
            <person name="Bonometti L."/>
            <person name="Westerberg I."/>
            <person name="Brannstrom I.O."/>
            <person name="Guillou S."/>
            <person name="Cros-Aarteil S."/>
            <person name="Calhoun S."/>
            <person name="Haridas S."/>
            <person name="Kuo A."/>
            <person name="Mondo S."/>
            <person name="Pangilinan J."/>
            <person name="Riley R."/>
            <person name="Labutti K."/>
            <person name="Andreopoulos B."/>
            <person name="Lipzen A."/>
            <person name="Chen C."/>
            <person name="Yanf M."/>
            <person name="Daum C."/>
            <person name="Ng V."/>
            <person name="Clum A."/>
            <person name="Steindorff A."/>
            <person name="Ohm R."/>
            <person name="Martin F."/>
            <person name="Silar P."/>
            <person name="Natvig D."/>
            <person name="Lalanne C."/>
            <person name="Gautier V."/>
            <person name="Ament-Velasquez S.L."/>
            <person name="Kruys A."/>
            <person name="Hutchinson M.I."/>
            <person name="Powell A.J."/>
            <person name="Barry K."/>
            <person name="Miller A.N."/>
            <person name="Grigoriev I.V."/>
            <person name="Debuchy R."/>
            <person name="Gladieux P."/>
            <person name="Thoren M.H."/>
            <person name="Johannesson H."/>
        </authorList>
    </citation>
    <scope>NUCLEOTIDE SEQUENCE</scope>
    <source>
        <strain evidence="3">PSN4</strain>
    </source>
</reference>
<dbReference type="PANTHER" id="PTHR10742:SF382">
    <property type="entry name" value="AMINE OXIDASE DOMAIN-CONTAINING PROTEIN"/>
    <property type="match status" value="1"/>
</dbReference>
<dbReference type="AlphaFoldDB" id="A0AAJ0F7S7"/>
<proteinExistence type="predicted"/>
<dbReference type="SUPFAM" id="SSF51905">
    <property type="entry name" value="FAD/NAD(P)-binding domain"/>
    <property type="match status" value="1"/>
</dbReference>
<evidence type="ECO:0000313" key="3">
    <source>
        <dbReference type="EMBL" id="KAK1753643.1"/>
    </source>
</evidence>